<proteinExistence type="predicted"/>
<reference evidence="1" key="2">
    <citation type="submission" date="2025-09" db="UniProtKB">
        <authorList>
            <consortium name="EnsemblPlants"/>
        </authorList>
    </citation>
    <scope>IDENTIFICATION</scope>
</reference>
<reference evidence="1" key="1">
    <citation type="submission" date="2021-05" db="EMBL/GenBank/DDBJ databases">
        <authorList>
            <person name="Scholz U."/>
            <person name="Mascher M."/>
            <person name="Fiebig A."/>
        </authorList>
    </citation>
    <scope>NUCLEOTIDE SEQUENCE [LARGE SCALE GENOMIC DNA]</scope>
</reference>
<evidence type="ECO:0000313" key="2">
    <source>
        <dbReference type="Proteomes" id="UP001732700"/>
    </source>
</evidence>
<organism evidence="1 2">
    <name type="scientific">Avena sativa</name>
    <name type="common">Oat</name>
    <dbReference type="NCBI Taxonomy" id="4498"/>
    <lineage>
        <taxon>Eukaryota</taxon>
        <taxon>Viridiplantae</taxon>
        <taxon>Streptophyta</taxon>
        <taxon>Embryophyta</taxon>
        <taxon>Tracheophyta</taxon>
        <taxon>Spermatophyta</taxon>
        <taxon>Magnoliopsida</taxon>
        <taxon>Liliopsida</taxon>
        <taxon>Poales</taxon>
        <taxon>Poaceae</taxon>
        <taxon>BOP clade</taxon>
        <taxon>Pooideae</taxon>
        <taxon>Poodae</taxon>
        <taxon>Poeae</taxon>
        <taxon>Poeae Chloroplast Group 1 (Aveneae type)</taxon>
        <taxon>Aveninae</taxon>
        <taxon>Avena</taxon>
    </lineage>
</organism>
<dbReference type="Proteomes" id="UP001732700">
    <property type="component" value="Chromosome 4A"/>
</dbReference>
<accession>A0ACD5WKP1</accession>
<dbReference type="EnsemblPlants" id="AVESA.00010b.r2.4AG0646880.1">
    <property type="protein sequence ID" value="AVESA.00010b.r2.4AG0646880.1.CDS.1"/>
    <property type="gene ID" value="AVESA.00010b.r2.4AG0646880"/>
</dbReference>
<sequence length="390" mass="42256">MRSSSGRSSSACPLNLSFAAALSAGAGAVPPPPETSSSPTTPASPPSPFSSNPTTKPTKAAGTSTSCPWTAGQGSPPPTSSVASLGFSPVEPSLLWKPPATVSSSSPQIKIKSFSDVLLCLQPGHSPVCSPSPLPLLRGFCIAGMYPHPHTGEYRLLTYLDPLLEQDEPWPAAGYHCYVYALGSSEPPRDIGWPVAEEAIHALDPVLLRGGLHWFIDKDKSESCMIMVFDTIAELFRQMHAPAVPGPGETDLLEMDGMLGMASFTDARTTIDIWMAQDYDNEIWAFKYRVKLPVVELATRFGLDKYNSRLVVSSCDDDDNDLLILVNSGGWLLQIDMAGKLVSSFHRKLVGPTLLRFKQSLVRHTFFPTREGYVVNDWPLISPDDHVVDT</sequence>
<keyword evidence="2" id="KW-1185">Reference proteome</keyword>
<protein>
    <submittedName>
        <fullName evidence="1">Uncharacterized protein</fullName>
    </submittedName>
</protein>
<evidence type="ECO:0000313" key="1">
    <source>
        <dbReference type="EnsemblPlants" id="AVESA.00010b.r2.4AG0646880.1.CDS.1"/>
    </source>
</evidence>
<name>A0ACD5WKP1_AVESA</name>